<evidence type="ECO:0000256" key="5">
    <source>
        <dbReference type="ARBA" id="ARBA00022842"/>
    </source>
</evidence>
<keyword evidence="6" id="KW-0812">Transmembrane</keyword>
<dbReference type="SUPFAM" id="SSF55811">
    <property type="entry name" value="Nudix"/>
    <property type="match status" value="1"/>
</dbReference>
<keyword evidence="3" id="KW-0479">Metal-binding</keyword>
<dbReference type="Gene3D" id="3.90.79.10">
    <property type="entry name" value="Nucleoside Triphosphate Pyrophosphohydrolase"/>
    <property type="match status" value="1"/>
</dbReference>
<dbReference type="EMBL" id="HBIV01035851">
    <property type="protein sequence ID" value="CAE0673868.1"/>
    <property type="molecule type" value="Transcribed_RNA"/>
</dbReference>
<dbReference type="GO" id="GO:0008413">
    <property type="term" value="F:8-oxo-7,8-dihydroguanosine triphosphate pyrophosphatase activity"/>
    <property type="evidence" value="ECO:0007669"/>
    <property type="project" value="TreeGrafter"/>
</dbReference>
<keyword evidence="6" id="KW-1133">Transmembrane helix</keyword>
<accession>A0A7S4DW73</accession>
<dbReference type="InterPro" id="IPR015797">
    <property type="entry name" value="NUDIX_hydrolase-like_dom_sf"/>
</dbReference>
<proteinExistence type="inferred from homology"/>
<evidence type="ECO:0000256" key="2">
    <source>
        <dbReference type="ARBA" id="ARBA00005582"/>
    </source>
</evidence>
<keyword evidence="6" id="KW-0472">Membrane</keyword>
<gene>
    <name evidence="8" type="ORF">LGLO00237_LOCUS25603</name>
</gene>
<evidence type="ECO:0000313" key="8">
    <source>
        <dbReference type="EMBL" id="CAE0673868.1"/>
    </source>
</evidence>
<dbReference type="GO" id="GO:0042262">
    <property type="term" value="P:DNA protection"/>
    <property type="evidence" value="ECO:0007669"/>
    <property type="project" value="TreeGrafter"/>
</dbReference>
<evidence type="ECO:0000256" key="3">
    <source>
        <dbReference type="ARBA" id="ARBA00022723"/>
    </source>
</evidence>
<dbReference type="PANTHER" id="PTHR43758:SF2">
    <property type="entry name" value="OXIDIZED PURINE NUCLEOSIDE TRIPHOSPHATE HYDROLASE"/>
    <property type="match status" value="1"/>
</dbReference>
<dbReference type="GO" id="GO:0046872">
    <property type="term" value="F:metal ion binding"/>
    <property type="evidence" value="ECO:0007669"/>
    <property type="project" value="UniProtKB-KW"/>
</dbReference>
<feature type="transmembrane region" description="Helical" evidence="6">
    <location>
        <begin position="67"/>
        <end position="83"/>
    </location>
</feature>
<evidence type="ECO:0000256" key="4">
    <source>
        <dbReference type="ARBA" id="ARBA00022801"/>
    </source>
</evidence>
<dbReference type="InterPro" id="IPR020084">
    <property type="entry name" value="NUDIX_hydrolase_CS"/>
</dbReference>
<keyword evidence="4" id="KW-0378">Hydrolase</keyword>
<name>A0A7S4DW73_9EUKA</name>
<comment type="similarity">
    <text evidence="2">Belongs to the Nudix hydrolase family.</text>
</comment>
<dbReference type="PROSITE" id="PS00893">
    <property type="entry name" value="NUDIX_BOX"/>
    <property type="match status" value="1"/>
</dbReference>
<feature type="transmembrane region" description="Helical" evidence="6">
    <location>
        <begin position="14"/>
        <end position="36"/>
    </location>
</feature>
<sequence>MLGLRYALPSPSDMWTLATIVVCAMSKVSIVLVQFYDEAATAAAVKPIVIASIAIIGKYLFQDSITVEAWILIGCIIISFVVYESIKSAWMRSYVVAFPYHRESKTVLLGLQKRGIFKGYVNGYGGKIDPGEDPVKAAYRELEEESGMALHQGMTLVGLKVGKGAINFVFTCEINDYQKAQVAETEEAVPQWQPLNTIIDEISSSNAQYALVATNIELICRHLQVGIGEGIHKPVDEEDGKLTAKDSHRSIIITRKTPNAFTPLAYKFEQGSDEVMLIPVEKQGPLRCRDPAPQTWAQRSFR</sequence>
<feature type="transmembrane region" description="Helical" evidence="6">
    <location>
        <begin position="43"/>
        <end position="61"/>
    </location>
</feature>
<dbReference type="PANTHER" id="PTHR43758">
    <property type="entry name" value="7,8-DIHYDRO-8-OXOGUANINE TRIPHOSPHATASE"/>
    <property type="match status" value="1"/>
</dbReference>
<evidence type="ECO:0000256" key="1">
    <source>
        <dbReference type="ARBA" id="ARBA00001946"/>
    </source>
</evidence>
<dbReference type="GO" id="GO:0005737">
    <property type="term" value="C:cytoplasm"/>
    <property type="evidence" value="ECO:0007669"/>
    <property type="project" value="TreeGrafter"/>
</dbReference>
<dbReference type="InterPro" id="IPR000086">
    <property type="entry name" value="NUDIX_hydrolase_dom"/>
</dbReference>
<organism evidence="8">
    <name type="scientific">Lotharella globosa</name>
    <dbReference type="NCBI Taxonomy" id="91324"/>
    <lineage>
        <taxon>Eukaryota</taxon>
        <taxon>Sar</taxon>
        <taxon>Rhizaria</taxon>
        <taxon>Cercozoa</taxon>
        <taxon>Chlorarachniophyceae</taxon>
        <taxon>Lotharella</taxon>
    </lineage>
</organism>
<keyword evidence="5" id="KW-0460">Magnesium</keyword>
<dbReference type="Pfam" id="PF00293">
    <property type="entry name" value="NUDIX"/>
    <property type="match status" value="1"/>
</dbReference>
<evidence type="ECO:0000259" key="7">
    <source>
        <dbReference type="PROSITE" id="PS51462"/>
    </source>
</evidence>
<protein>
    <recommendedName>
        <fullName evidence="7">Nudix hydrolase domain-containing protein</fullName>
    </recommendedName>
</protein>
<dbReference type="PROSITE" id="PS51462">
    <property type="entry name" value="NUDIX"/>
    <property type="match status" value="1"/>
</dbReference>
<feature type="domain" description="Nudix hydrolase" evidence="7">
    <location>
        <begin position="90"/>
        <end position="215"/>
    </location>
</feature>
<reference evidence="8" key="1">
    <citation type="submission" date="2021-01" db="EMBL/GenBank/DDBJ databases">
        <authorList>
            <person name="Corre E."/>
            <person name="Pelletier E."/>
            <person name="Niang G."/>
            <person name="Scheremetjew M."/>
            <person name="Finn R."/>
            <person name="Kale V."/>
            <person name="Holt S."/>
            <person name="Cochrane G."/>
            <person name="Meng A."/>
            <person name="Brown T."/>
            <person name="Cohen L."/>
        </authorList>
    </citation>
    <scope>NUCLEOTIDE SEQUENCE</scope>
    <source>
        <strain evidence="8">CCCM811</strain>
    </source>
</reference>
<dbReference type="AlphaFoldDB" id="A0A7S4DW73"/>
<comment type="cofactor">
    <cofactor evidence="1">
        <name>Mg(2+)</name>
        <dbReference type="ChEBI" id="CHEBI:18420"/>
    </cofactor>
</comment>
<evidence type="ECO:0000256" key="6">
    <source>
        <dbReference type="SAM" id="Phobius"/>
    </source>
</evidence>